<name>A0A543GFR6_9PSEU</name>
<gene>
    <name evidence="1" type="ORF">FB388_2302</name>
</gene>
<sequence>MSEDRTGRGESIDLHARRRAYQLVRAALSDDSNQEQGISAARSLAAAVLAEAGIDGVAEVAVDLSMRLASALERIAADQGLAAVDLAEVWFVD</sequence>
<proteinExistence type="predicted"/>
<dbReference type="EMBL" id="VFPH01000001">
    <property type="protein sequence ID" value="TQM44914.1"/>
    <property type="molecule type" value="Genomic_DNA"/>
</dbReference>
<evidence type="ECO:0000313" key="2">
    <source>
        <dbReference type="Proteomes" id="UP000319818"/>
    </source>
</evidence>
<organism evidence="1 2">
    <name type="scientific">Pseudonocardia cypriaca</name>
    <dbReference type="NCBI Taxonomy" id="882449"/>
    <lineage>
        <taxon>Bacteria</taxon>
        <taxon>Bacillati</taxon>
        <taxon>Actinomycetota</taxon>
        <taxon>Actinomycetes</taxon>
        <taxon>Pseudonocardiales</taxon>
        <taxon>Pseudonocardiaceae</taxon>
        <taxon>Pseudonocardia</taxon>
    </lineage>
</organism>
<accession>A0A543GFR6</accession>
<dbReference type="Proteomes" id="UP000319818">
    <property type="component" value="Unassembled WGS sequence"/>
</dbReference>
<evidence type="ECO:0000313" key="1">
    <source>
        <dbReference type="EMBL" id="TQM44914.1"/>
    </source>
</evidence>
<protein>
    <submittedName>
        <fullName evidence="1">Uncharacterized protein</fullName>
    </submittedName>
</protein>
<reference evidence="1 2" key="1">
    <citation type="submission" date="2019-06" db="EMBL/GenBank/DDBJ databases">
        <title>Sequencing the genomes of 1000 actinobacteria strains.</title>
        <authorList>
            <person name="Klenk H.-P."/>
        </authorList>
    </citation>
    <scope>NUCLEOTIDE SEQUENCE [LARGE SCALE GENOMIC DNA]</scope>
    <source>
        <strain evidence="1 2">DSM 45511</strain>
    </source>
</reference>
<dbReference type="OrthoDB" id="3576919at2"/>
<dbReference type="RefSeq" id="WP_142100111.1">
    <property type="nucleotide sequence ID" value="NZ_VFPH01000001.1"/>
</dbReference>
<comment type="caution">
    <text evidence="1">The sequence shown here is derived from an EMBL/GenBank/DDBJ whole genome shotgun (WGS) entry which is preliminary data.</text>
</comment>
<keyword evidence="2" id="KW-1185">Reference proteome</keyword>
<dbReference type="AlphaFoldDB" id="A0A543GFR6"/>